<feature type="compositionally biased region" description="Acidic residues" evidence="1">
    <location>
        <begin position="379"/>
        <end position="391"/>
    </location>
</feature>
<dbReference type="OrthoDB" id="5579731at2759"/>
<organism evidence="2 3">
    <name type="scientific">Linderina pennispora</name>
    <dbReference type="NCBI Taxonomy" id="61395"/>
    <lineage>
        <taxon>Eukaryota</taxon>
        <taxon>Fungi</taxon>
        <taxon>Fungi incertae sedis</taxon>
        <taxon>Zoopagomycota</taxon>
        <taxon>Kickxellomycotina</taxon>
        <taxon>Kickxellomycetes</taxon>
        <taxon>Kickxellales</taxon>
        <taxon>Kickxellaceae</taxon>
        <taxon>Linderina</taxon>
    </lineage>
</organism>
<dbReference type="GeneID" id="63803190"/>
<gene>
    <name evidence="2" type="ORF">DL89DRAFT_265148</name>
</gene>
<reference evidence="2 3" key="1">
    <citation type="submission" date="2016-07" db="EMBL/GenBank/DDBJ databases">
        <title>Pervasive Adenine N6-methylation of Active Genes in Fungi.</title>
        <authorList>
            <consortium name="DOE Joint Genome Institute"/>
            <person name="Mondo S.J."/>
            <person name="Dannebaum R.O."/>
            <person name="Kuo R.C."/>
            <person name="Labutti K."/>
            <person name="Haridas S."/>
            <person name="Kuo A."/>
            <person name="Salamov A."/>
            <person name="Ahrendt S.R."/>
            <person name="Lipzen A."/>
            <person name="Sullivan W."/>
            <person name="Andreopoulos W.B."/>
            <person name="Clum A."/>
            <person name="Lindquist E."/>
            <person name="Daum C."/>
            <person name="Ramamoorthy G.K."/>
            <person name="Gryganskyi A."/>
            <person name="Culley D."/>
            <person name="Magnuson J.K."/>
            <person name="James T.Y."/>
            <person name="O'Malley M.A."/>
            <person name="Stajich J.E."/>
            <person name="Spatafora J.W."/>
            <person name="Visel A."/>
            <person name="Grigoriev I.V."/>
        </authorList>
    </citation>
    <scope>NUCLEOTIDE SEQUENCE [LARGE SCALE GENOMIC DNA]</scope>
    <source>
        <strain evidence="2 3">ATCC 12442</strain>
    </source>
</reference>
<feature type="compositionally biased region" description="Low complexity" evidence="1">
    <location>
        <begin position="334"/>
        <end position="348"/>
    </location>
</feature>
<sequence length="518" mass="57578">MVRVTPEQVLARFKQDGSFDTLRHALLSSFQDSKGGAKFDALVNSALHSLAAEHAKDLLSGIRSAINGAMEAGAGAVSRPLEVEGPRGMMAGGRLGGHSFYRRGDSVAAFVPTTDPLLTAPQYACIQAEIVACDAPKNMYTVRDTSALPHAQDTWAVYWDQMLMIKKAMEQSYRIGDQVYALFRDDLHPDTAVSTEFFPGRIVHVGMTSLAVEFRDHIIGHAYYDEVFAAGRVGFLRRQSDKRRRADAPDAMVEVHGRVIPSFIGFWPSEEAPALGKRNRSVKYRPRRRLLIQPHRPLVPPAAPSPPHMQITQSRASSEIEMDTSSSPQSPAIPTASAVPHVPVSAPVSLPPPPPPPVSAPPPPPPPQIPAADIAQVSSEEEGEIEPEDGELASSRESHAPSPRLSYPGTHRSPSRTGRQDSWRHESVRRQEPFRSRSPAYSRRRSPIHYDTGSRHQAYEPYRSPRDYYRGRSPAHAYRGRRGSRSRSPPRYTDRSRYRSRSPWINGPRQPSQHRGYR</sequence>
<feature type="region of interest" description="Disordered" evidence="1">
    <location>
        <begin position="286"/>
        <end position="518"/>
    </location>
</feature>
<dbReference type="EMBL" id="MCFD01000002">
    <property type="protein sequence ID" value="ORX72990.1"/>
    <property type="molecule type" value="Genomic_DNA"/>
</dbReference>
<feature type="compositionally biased region" description="Pro residues" evidence="1">
    <location>
        <begin position="297"/>
        <end position="307"/>
    </location>
</feature>
<evidence type="ECO:0008006" key="4">
    <source>
        <dbReference type="Google" id="ProtNLM"/>
    </source>
</evidence>
<dbReference type="Proteomes" id="UP000193922">
    <property type="component" value="Unassembled WGS sequence"/>
</dbReference>
<name>A0A1Y1WHF0_9FUNG</name>
<protein>
    <recommendedName>
        <fullName evidence="4">SGF29 C-terminal domain-containing protein</fullName>
    </recommendedName>
</protein>
<feature type="compositionally biased region" description="Basic and acidic residues" evidence="1">
    <location>
        <begin position="452"/>
        <end position="470"/>
    </location>
</feature>
<dbReference type="RefSeq" id="XP_040746330.1">
    <property type="nucleotide sequence ID" value="XM_040886542.1"/>
</dbReference>
<dbReference type="AlphaFoldDB" id="A0A1Y1WHF0"/>
<proteinExistence type="predicted"/>
<evidence type="ECO:0000256" key="1">
    <source>
        <dbReference type="SAM" id="MobiDB-lite"/>
    </source>
</evidence>
<feature type="compositionally biased region" description="Polar residues" evidence="1">
    <location>
        <begin position="509"/>
        <end position="518"/>
    </location>
</feature>
<comment type="caution">
    <text evidence="2">The sequence shown here is derived from an EMBL/GenBank/DDBJ whole genome shotgun (WGS) entry which is preliminary data.</text>
</comment>
<keyword evidence="3" id="KW-1185">Reference proteome</keyword>
<feature type="compositionally biased region" description="Pro residues" evidence="1">
    <location>
        <begin position="349"/>
        <end position="369"/>
    </location>
</feature>
<evidence type="ECO:0000313" key="2">
    <source>
        <dbReference type="EMBL" id="ORX72990.1"/>
    </source>
</evidence>
<feature type="compositionally biased region" description="Polar residues" evidence="1">
    <location>
        <begin position="310"/>
        <end position="332"/>
    </location>
</feature>
<evidence type="ECO:0000313" key="3">
    <source>
        <dbReference type="Proteomes" id="UP000193922"/>
    </source>
</evidence>
<accession>A0A1Y1WHF0</accession>
<feature type="compositionally biased region" description="Basic and acidic residues" evidence="1">
    <location>
        <begin position="418"/>
        <end position="435"/>
    </location>
</feature>